<organism evidence="4">
    <name type="scientific">marine sediment metagenome</name>
    <dbReference type="NCBI Taxonomy" id="412755"/>
    <lineage>
        <taxon>unclassified sequences</taxon>
        <taxon>metagenomes</taxon>
        <taxon>ecological metagenomes</taxon>
    </lineage>
</organism>
<sequence length="356" mass="40909">MSIRTQTLRREIQFWLFQLLGWGTWVVMLVLRDLTFVPAEYMIERIGVFLLDAVIGMVLTTGLRYLYRAVWEQMVFLRIVAVVMGCWVASQTWRPLKVLITDSEFGASVDLTGYGWVSFTSMVPISMSILLIWSVLYFCIKYYQLFQHEKEKSLRSEALAHEAQLRMLRYQLNPHFLFNTLNAISTLILVKSTDQANNMVTRLSKFLRYSLEHDPLDKVDLGHELGSLNLYLDIEKVRFEERLCITVDLAPDSEKALVPSMILQPLVENSIKHAIARSEEGGTIWINARRCEDNQLCITVADDGPGSVSHPTSIGVGLKNIRDRLQEIYGDAHQLVLSEREPKGFQVMVMIPYETR</sequence>
<reference evidence="4" key="1">
    <citation type="journal article" date="2015" name="Nature">
        <title>Complex archaea that bridge the gap between prokaryotes and eukaryotes.</title>
        <authorList>
            <person name="Spang A."/>
            <person name="Saw J.H."/>
            <person name="Jorgensen S.L."/>
            <person name="Zaremba-Niedzwiedzka K."/>
            <person name="Martijn J."/>
            <person name="Lind A.E."/>
            <person name="van Eijk R."/>
            <person name="Schleper C."/>
            <person name="Guy L."/>
            <person name="Ettema T.J."/>
        </authorList>
    </citation>
    <scope>NUCLEOTIDE SEQUENCE</scope>
</reference>
<gene>
    <name evidence="4" type="ORF">LCGC14_0009580</name>
</gene>
<feature type="transmembrane region" description="Helical" evidence="1">
    <location>
        <begin position="75"/>
        <end position="93"/>
    </location>
</feature>
<evidence type="ECO:0000256" key="1">
    <source>
        <dbReference type="SAM" id="Phobius"/>
    </source>
</evidence>
<dbReference type="InterPro" id="IPR050640">
    <property type="entry name" value="Bact_2-comp_sensor_kinase"/>
</dbReference>
<feature type="transmembrane region" description="Helical" evidence="1">
    <location>
        <begin position="12"/>
        <end position="31"/>
    </location>
</feature>
<dbReference type="EMBL" id="LAZR01000001">
    <property type="protein sequence ID" value="KKO12940.1"/>
    <property type="molecule type" value="Genomic_DNA"/>
</dbReference>
<dbReference type="GO" id="GO:0000155">
    <property type="term" value="F:phosphorelay sensor kinase activity"/>
    <property type="evidence" value="ECO:0007669"/>
    <property type="project" value="InterPro"/>
</dbReference>
<name>A0A0F9W942_9ZZZZ</name>
<dbReference type="Pfam" id="PF02518">
    <property type="entry name" value="HATPase_c"/>
    <property type="match status" value="1"/>
</dbReference>
<keyword evidence="1" id="KW-1133">Transmembrane helix</keyword>
<proteinExistence type="predicted"/>
<dbReference type="PANTHER" id="PTHR34220:SF9">
    <property type="entry name" value="SIGNAL TRANSDUCTION HISTIDINE KINASE INTERNAL REGION DOMAIN-CONTAINING PROTEIN"/>
    <property type="match status" value="1"/>
</dbReference>
<keyword evidence="1" id="KW-0812">Transmembrane</keyword>
<evidence type="ECO:0000313" key="4">
    <source>
        <dbReference type="EMBL" id="KKO12940.1"/>
    </source>
</evidence>
<feature type="domain" description="Histidine kinase/HSP90-like ATPase" evidence="2">
    <location>
        <begin position="261"/>
        <end position="354"/>
    </location>
</feature>
<dbReference type="InterPro" id="IPR003594">
    <property type="entry name" value="HATPase_dom"/>
</dbReference>
<evidence type="ECO:0000259" key="2">
    <source>
        <dbReference type="Pfam" id="PF02518"/>
    </source>
</evidence>
<feature type="transmembrane region" description="Helical" evidence="1">
    <location>
        <begin position="43"/>
        <end position="63"/>
    </location>
</feature>
<feature type="transmembrane region" description="Helical" evidence="1">
    <location>
        <begin position="113"/>
        <end position="140"/>
    </location>
</feature>
<dbReference type="AlphaFoldDB" id="A0A0F9W942"/>
<dbReference type="PANTHER" id="PTHR34220">
    <property type="entry name" value="SENSOR HISTIDINE KINASE YPDA"/>
    <property type="match status" value="1"/>
</dbReference>
<dbReference type="Pfam" id="PF06580">
    <property type="entry name" value="His_kinase"/>
    <property type="match status" value="1"/>
</dbReference>
<accession>A0A0F9W942</accession>
<evidence type="ECO:0000259" key="3">
    <source>
        <dbReference type="Pfam" id="PF06580"/>
    </source>
</evidence>
<feature type="domain" description="Signal transduction histidine kinase internal region" evidence="3">
    <location>
        <begin position="163"/>
        <end position="243"/>
    </location>
</feature>
<dbReference type="InterPro" id="IPR036890">
    <property type="entry name" value="HATPase_C_sf"/>
</dbReference>
<protein>
    <submittedName>
        <fullName evidence="4">Uncharacterized protein</fullName>
    </submittedName>
</protein>
<dbReference type="InterPro" id="IPR010559">
    <property type="entry name" value="Sig_transdc_His_kin_internal"/>
</dbReference>
<comment type="caution">
    <text evidence="4">The sequence shown here is derived from an EMBL/GenBank/DDBJ whole genome shotgun (WGS) entry which is preliminary data.</text>
</comment>
<dbReference type="SUPFAM" id="SSF55874">
    <property type="entry name" value="ATPase domain of HSP90 chaperone/DNA topoisomerase II/histidine kinase"/>
    <property type="match status" value="1"/>
</dbReference>
<dbReference type="Gene3D" id="3.30.565.10">
    <property type="entry name" value="Histidine kinase-like ATPase, C-terminal domain"/>
    <property type="match status" value="1"/>
</dbReference>
<keyword evidence="1" id="KW-0472">Membrane</keyword>
<dbReference type="GO" id="GO:0016020">
    <property type="term" value="C:membrane"/>
    <property type="evidence" value="ECO:0007669"/>
    <property type="project" value="InterPro"/>
</dbReference>